<dbReference type="Pfam" id="PF11964">
    <property type="entry name" value="SpoIIAA-like"/>
    <property type="match status" value="1"/>
</dbReference>
<evidence type="ECO:0000313" key="1">
    <source>
        <dbReference type="EMBL" id="WKD50361.1"/>
    </source>
</evidence>
<dbReference type="SUPFAM" id="SSF52091">
    <property type="entry name" value="SpoIIaa-like"/>
    <property type="match status" value="1"/>
</dbReference>
<dbReference type="EMBL" id="CP098023">
    <property type="protein sequence ID" value="WKD50361.1"/>
    <property type="molecule type" value="Genomic_DNA"/>
</dbReference>
<accession>A0ABY9EHK1</accession>
<protein>
    <submittedName>
        <fullName evidence="1">STAS/SEC14 domain-containing protein</fullName>
    </submittedName>
</protein>
<dbReference type="Proteomes" id="UP001321520">
    <property type="component" value="Chromosome"/>
</dbReference>
<name>A0ABY9EHK1_9GAMM</name>
<dbReference type="InterPro" id="IPR038396">
    <property type="entry name" value="SpoIIAA-like_sf"/>
</dbReference>
<organism evidence="1 2">
    <name type="scientific">Microbulbifer spongiae</name>
    <dbReference type="NCBI Taxonomy" id="2944933"/>
    <lineage>
        <taxon>Bacteria</taxon>
        <taxon>Pseudomonadati</taxon>
        <taxon>Pseudomonadota</taxon>
        <taxon>Gammaproteobacteria</taxon>
        <taxon>Cellvibrionales</taxon>
        <taxon>Microbulbiferaceae</taxon>
        <taxon>Microbulbifer</taxon>
    </lineage>
</organism>
<evidence type="ECO:0000313" key="2">
    <source>
        <dbReference type="Proteomes" id="UP001321520"/>
    </source>
</evidence>
<dbReference type="RefSeq" id="WP_301416565.1">
    <property type="nucleotide sequence ID" value="NZ_CP098023.1"/>
</dbReference>
<reference evidence="1 2" key="1">
    <citation type="submission" date="2022-05" db="EMBL/GenBank/DDBJ databases">
        <title>Microbulbifer sp. nov., isolated from sponge.</title>
        <authorList>
            <person name="Gao L."/>
        </authorList>
    </citation>
    <scope>NUCLEOTIDE SEQUENCE [LARGE SCALE GENOMIC DNA]</scope>
    <source>
        <strain evidence="1 2">MI-G</strain>
    </source>
</reference>
<keyword evidence="2" id="KW-1185">Reference proteome</keyword>
<dbReference type="InterPro" id="IPR036513">
    <property type="entry name" value="STAS_dom_sf"/>
</dbReference>
<proteinExistence type="predicted"/>
<gene>
    <name evidence="1" type="ORF">M8T91_02705</name>
</gene>
<dbReference type="InterPro" id="IPR021866">
    <property type="entry name" value="SpoIIAA-like"/>
</dbReference>
<dbReference type="Gene3D" id="3.40.50.10600">
    <property type="entry name" value="SpoIIaa-like domains"/>
    <property type="match status" value="1"/>
</dbReference>
<sequence length="172" mass="19832">MMTVIFNKARMYELHTLFTGDQSCKMAGINCSTRPADFTLKQKELSMESRRHGLSIGIERTGELFFLSLKAQGKLTHQDYETITPMIDSALKEVKDPKVKVFLDGTELEGWEPRAAWDDFKLGLKHGNEFQKIAIYGNKKWQEVAAKLSHWFISGEAKYFEDESEAMRWLSE</sequence>